<evidence type="ECO:0000313" key="1">
    <source>
        <dbReference type="EMBL" id="KAC9378523.1"/>
    </source>
</evidence>
<dbReference type="AlphaFoldDB" id="A0A5N6L7N4"/>
<gene>
    <name evidence="1" type="ORF">E3N88_45931</name>
</gene>
<protein>
    <recommendedName>
        <fullName evidence="3">Replication factor A C-terminal domain-containing protein</fullName>
    </recommendedName>
</protein>
<dbReference type="OrthoDB" id="1721399at2759"/>
<dbReference type="Proteomes" id="UP000326396">
    <property type="component" value="Unassembled WGS sequence"/>
</dbReference>
<dbReference type="SUPFAM" id="SSF50249">
    <property type="entry name" value="Nucleic acid-binding proteins"/>
    <property type="match status" value="1"/>
</dbReference>
<sequence length="554" mass="63200">MAKTNTEEKYPNLRNIELHLLGARIIGVDGYVCMERIQEKTRVHSSIEEGEMESLSVIFQWSSGMKDRIKTVATNGNGTNAQVINQIQECQAWDKDIELKEMEEQLQELVVFLKPSSSTCKSSLCCQLIRCAHTQMLLMFRNSGFVWSFTFECPPGSLSHCSHVSYSSLVLLRLMGRTCTWVLIMSLGMNRSRLLLSSFDKALIAPTSCYQYGCSYLMNGPDTLHVDLHCHHRQVLRTHKGKRLPLHDHDHLNGTHEVRWNNISKKKVCSMRKYRTSRIDPVSYQNKHLFFVFAIGGYLDVRKPCVSTAFNVSRVFINDDVDEINTFKKSKKLSRKLINTQKSEGSDEVVEKTVFECKNVKCQQPASVVPRLKLAIRVQDATGLLSLTLFDREATRIFQKSAKDFLEKYLEGGYNRMLPDEFYDLVNKKYAFKIEITDYNLKNNCQIFTLSKMTDAPSIIEELESRFNINQDVSYTGDNATLTSNGEKNSEKHTYLNQNTSTLKADTRDLKRSLCDIYDVDDPVSFSATKGRPSTSLGAKAYGKLPLLTPKLEK</sequence>
<name>A0A5N6L7N4_9ASTR</name>
<proteinExistence type="predicted"/>
<dbReference type="Gene3D" id="2.40.50.140">
    <property type="entry name" value="Nucleic acid-binding proteins"/>
    <property type="match status" value="1"/>
</dbReference>
<dbReference type="EMBL" id="SZYD01002580">
    <property type="protein sequence ID" value="KAC9378523.1"/>
    <property type="molecule type" value="Genomic_DNA"/>
</dbReference>
<keyword evidence="2" id="KW-1185">Reference proteome</keyword>
<reference evidence="1 2" key="1">
    <citation type="submission" date="2019-05" db="EMBL/GenBank/DDBJ databases">
        <title>Mikania micrantha, genome provides insights into the molecular mechanism of rapid growth.</title>
        <authorList>
            <person name="Liu B."/>
        </authorList>
    </citation>
    <scope>NUCLEOTIDE SEQUENCE [LARGE SCALE GENOMIC DNA]</scope>
    <source>
        <strain evidence="1">NLD-2019</strain>
        <tissue evidence="1">Leaf</tissue>
    </source>
</reference>
<organism evidence="1 2">
    <name type="scientific">Mikania micrantha</name>
    <name type="common">bitter vine</name>
    <dbReference type="NCBI Taxonomy" id="192012"/>
    <lineage>
        <taxon>Eukaryota</taxon>
        <taxon>Viridiplantae</taxon>
        <taxon>Streptophyta</taxon>
        <taxon>Embryophyta</taxon>
        <taxon>Tracheophyta</taxon>
        <taxon>Spermatophyta</taxon>
        <taxon>Magnoliopsida</taxon>
        <taxon>eudicotyledons</taxon>
        <taxon>Gunneridae</taxon>
        <taxon>Pentapetalae</taxon>
        <taxon>asterids</taxon>
        <taxon>campanulids</taxon>
        <taxon>Asterales</taxon>
        <taxon>Asteraceae</taxon>
        <taxon>Asteroideae</taxon>
        <taxon>Heliantheae alliance</taxon>
        <taxon>Eupatorieae</taxon>
        <taxon>Mikania</taxon>
    </lineage>
</organism>
<evidence type="ECO:0008006" key="3">
    <source>
        <dbReference type="Google" id="ProtNLM"/>
    </source>
</evidence>
<dbReference type="InterPro" id="IPR012340">
    <property type="entry name" value="NA-bd_OB-fold"/>
</dbReference>
<evidence type="ECO:0000313" key="2">
    <source>
        <dbReference type="Proteomes" id="UP000326396"/>
    </source>
</evidence>
<accession>A0A5N6L7N4</accession>
<comment type="caution">
    <text evidence="1">The sequence shown here is derived from an EMBL/GenBank/DDBJ whole genome shotgun (WGS) entry which is preliminary data.</text>
</comment>